<feature type="compositionally biased region" description="Acidic residues" evidence="4">
    <location>
        <begin position="377"/>
        <end position="394"/>
    </location>
</feature>
<feature type="region of interest" description="Disordered" evidence="4">
    <location>
        <begin position="298"/>
        <end position="317"/>
    </location>
</feature>
<organism evidence="5 6">
    <name type="scientific">Polypterus senegalus</name>
    <name type="common">Senegal bichir</name>
    <dbReference type="NCBI Taxonomy" id="55291"/>
    <lineage>
        <taxon>Eukaryota</taxon>
        <taxon>Metazoa</taxon>
        <taxon>Chordata</taxon>
        <taxon>Craniata</taxon>
        <taxon>Vertebrata</taxon>
        <taxon>Euteleostomi</taxon>
        <taxon>Actinopterygii</taxon>
        <taxon>Polypteriformes</taxon>
        <taxon>Polypteridae</taxon>
        <taxon>Polypterus</taxon>
    </lineage>
</organism>
<protein>
    <submittedName>
        <fullName evidence="5">KAD9 kinase</fullName>
    </submittedName>
</protein>
<reference evidence="5 6" key="1">
    <citation type="journal article" date="2021" name="Cell">
        <title>Tracing the genetic footprints of vertebrate landing in non-teleost ray-finned fishes.</title>
        <authorList>
            <person name="Bi X."/>
            <person name="Wang K."/>
            <person name="Yang L."/>
            <person name="Pan H."/>
            <person name="Jiang H."/>
            <person name="Wei Q."/>
            <person name="Fang M."/>
            <person name="Yu H."/>
            <person name="Zhu C."/>
            <person name="Cai Y."/>
            <person name="He Y."/>
            <person name="Gan X."/>
            <person name="Zeng H."/>
            <person name="Yu D."/>
            <person name="Zhu Y."/>
            <person name="Jiang H."/>
            <person name="Qiu Q."/>
            <person name="Yang H."/>
            <person name="Zhang Y.E."/>
            <person name="Wang W."/>
            <person name="Zhu M."/>
            <person name="He S."/>
            <person name="Zhang G."/>
        </authorList>
    </citation>
    <scope>NUCLEOTIDE SEQUENCE [LARGE SCALE GENOMIC DNA]</scope>
    <source>
        <strain evidence="5">Bchr_013</strain>
    </source>
</reference>
<dbReference type="Pfam" id="PF00406">
    <property type="entry name" value="ADK"/>
    <property type="match status" value="1"/>
</dbReference>
<evidence type="ECO:0000313" key="5">
    <source>
        <dbReference type="EMBL" id="KAG2468399.1"/>
    </source>
</evidence>
<gene>
    <name evidence="5" type="primary">Ak9_0</name>
    <name evidence="5" type="ORF">GTO96_0014958</name>
</gene>
<keyword evidence="6" id="KW-1185">Reference proteome</keyword>
<dbReference type="GO" id="GO:0005524">
    <property type="term" value="F:ATP binding"/>
    <property type="evidence" value="ECO:0007669"/>
    <property type="project" value="InterPro"/>
</dbReference>
<accession>A0A8X7XJD5</accession>
<dbReference type="SUPFAM" id="SSF52540">
    <property type="entry name" value="P-loop containing nucleoside triphosphate hydrolases"/>
    <property type="match status" value="2"/>
</dbReference>
<feature type="non-terminal residue" evidence="5">
    <location>
        <position position="1016"/>
    </location>
</feature>
<sequence length="1016" mass="117082">MKLAAAASEASESLQSDELKQPEENQPTQPLQTVEEEPEEVTLPETWEKGFPECPEMDKYRQQIKMFMQEWQILESYVIGAQTVRLSYMEIAGKSTDALLNKAIDEMEKFFRYSAWEMSDADINEEEEDAEALAAEEEVEGGEEENEEEEQEEEPGILKSRELGESKHFCPVTLKEKNVLFPCTDEIAAKYREKVYYFSSPEARESFLQKPEAYVSDKGTLKAPAPRILLLGVHGSGKTSQGRWLADKLGIFHLQFREKMQEQLLPKMQKRIVPADEEEFEEEPLSLEQITAQAIESIDAPQKEATDENQETTEEEAIAKRRAELIAEHAEKKAAQKAEKAEKDNEEEPKDEEDDWEGEEEEEEIDDMNEIEEALQDEFPPEEEEEEEDELEADAADRIETNMTERFEKEISNIESIQEILSEYHISYASINAGRMPHVVRYQLLTRLKSFVEHREALFEKCKPVGYNLARKLIQHLFKFPSAFGSWDPVKLREGDVIQPVLGPKNPSYPVIYRQFVYFLSSKQNREKFMMNPLKYIRQPRPKPSVPIKIAIVGPPKSGKSTVARMFERELGLERLSIGDCVRLVLSTQSHTELANQINTQLLKGGTVPEELAVHCLEVAFMNLVCNTRGYVLDGYPMTKKQADLLEDRCIIPVQIIELNINTKEVLKRGLMEKLNTESPFPKHDSPQILTIRNSCYKREIDIIKRYYQEQFQNWVTIDGEKSKWWVWEKALEEARTSVIYIQTYLERIRQGKSACIDRLCITPKELKSRLGEFLYYCPVSLALDKELVDCSVSPSLECAAEFRGHYYKMASKEYLQRFLETPEKFVPPLAPYPLPPMDMLPKRLTTAAVKAMFPRQAEMMGFCPVTFLDGNLRRPEIYWNLKLPHKLPPKKEPVLLTSLPMLGYLEQGVATAIIKALTAVGCLKPKYPFMSMKKSALLYTSYHLKAFNPKNSTYVRKKYKKKMEQFEDGCQLISYLGSIMTSKYKEPKERPNDFDNKLEIFLALKGTQPALSLVI</sequence>
<feature type="compositionally biased region" description="Low complexity" evidence="4">
    <location>
        <begin position="1"/>
        <end position="13"/>
    </location>
</feature>
<dbReference type="InterPro" id="IPR000850">
    <property type="entry name" value="Adenylat/UMP-CMP_kin"/>
</dbReference>
<comment type="caution">
    <text evidence="5">The sequence shown here is derived from an EMBL/GenBank/DDBJ whole genome shotgun (WGS) entry which is preliminary data.</text>
</comment>
<dbReference type="EMBL" id="JAATIS010000485">
    <property type="protein sequence ID" value="KAG2468399.1"/>
    <property type="molecule type" value="Genomic_DNA"/>
</dbReference>
<dbReference type="AlphaFoldDB" id="A0A8X7XJD5"/>
<proteinExistence type="predicted"/>
<evidence type="ECO:0000256" key="1">
    <source>
        <dbReference type="ARBA" id="ARBA00022679"/>
    </source>
</evidence>
<dbReference type="Proteomes" id="UP000886611">
    <property type="component" value="Unassembled WGS sequence"/>
</dbReference>
<keyword evidence="2" id="KW-0547">Nucleotide-binding</keyword>
<dbReference type="PANTHER" id="PTHR23359">
    <property type="entry name" value="NUCLEOTIDE KINASE"/>
    <property type="match status" value="1"/>
</dbReference>
<feature type="region of interest" description="Disordered" evidence="4">
    <location>
        <begin position="377"/>
        <end position="396"/>
    </location>
</feature>
<feature type="region of interest" description="Disordered" evidence="4">
    <location>
        <begin position="329"/>
        <end position="369"/>
    </location>
</feature>
<evidence type="ECO:0000256" key="2">
    <source>
        <dbReference type="ARBA" id="ARBA00022741"/>
    </source>
</evidence>
<dbReference type="Gene3D" id="3.40.50.300">
    <property type="entry name" value="P-loop containing nucleotide triphosphate hydrolases"/>
    <property type="match status" value="2"/>
</dbReference>
<name>A0A8X7XJD5_POLSE</name>
<keyword evidence="1" id="KW-0808">Transferase</keyword>
<dbReference type="InterPro" id="IPR027417">
    <property type="entry name" value="P-loop_NTPase"/>
</dbReference>
<evidence type="ECO:0000313" key="6">
    <source>
        <dbReference type="Proteomes" id="UP000886611"/>
    </source>
</evidence>
<evidence type="ECO:0000256" key="4">
    <source>
        <dbReference type="SAM" id="MobiDB-lite"/>
    </source>
</evidence>
<evidence type="ECO:0000256" key="3">
    <source>
        <dbReference type="ARBA" id="ARBA00022777"/>
    </source>
</evidence>
<feature type="non-terminal residue" evidence="5">
    <location>
        <position position="1"/>
    </location>
</feature>
<feature type="compositionally biased region" description="Basic and acidic residues" evidence="4">
    <location>
        <begin position="329"/>
        <end position="343"/>
    </location>
</feature>
<feature type="region of interest" description="Disordered" evidence="4">
    <location>
        <begin position="1"/>
        <end position="43"/>
    </location>
</feature>
<dbReference type="PRINTS" id="PR00094">
    <property type="entry name" value="ADENYLTKNASE"/>
</dbReference>
<keyword evidence="3 5" id="KW-0418">Kinase</keyword>
<feature type="compositionally biased region" description="Acidic residues" evidence="4">
    <location>
        <begin position="125"/>
        <end position="155"/>
    </location>
</feature>
<feature type="compositionally biased region" description="Acidic residues" evidence="4">
    <location>
        <begin position="344"/>
        <end position="369"/>
    </location>
</feature>
<feature type="region of interest" description="Disordered" evidence="4">
    <location>
        <begin position="125"/>
        <end position="160"/>
    </location>
</feature>
<dbReference type="GO" id="GO:0019205">
    <property type="term" value="F:nucleobase-containing compound kinase activity"/>
    <property type="evidence" value="ECO:0007669"/>
    <property type="project" value="InterPro"/>
</dbReference>
<dbReference type="GO" id="GO:0006139">
    <property type="term" value="P:nucleobase-containing compound metabolic process"/>
    <property type="evidence" value="ECO:0007669"/>
    <property type="project" value="InterPro"/>
</dbReference>
<feature type="compositionally biased region" description="Acidic residues" evidence="4">
    <location>
        <begin position="307"/>
        <end position="316"/>
    </location>
</feature>